<sequence>MPTLILDLFKINLQSPTRRHLGINYLVPSSAGDRERINLASLRRQHISAMQSRLFPSAPPPHMISSPSPSTSSLTRGGDHHNGLGLETWDDGTVELRGFPIEDILVVRVVNKMTGETDTSYELHFEYVFDAERVADVIGLAVGPPVEKDEGPGGWRGWVVTVPKRVHHRSQMWERCMERERVGDRDLRDRDLRDRERERERELKERELKERELKERELKERELRERELRERDLRERERERERDLRERDLRERDLRDRELRDKELRDRERGLKERERDLRERDRERDLRERDLRDRELRDRELRERERERERERDRERERERDRERDMEMKGVRQVERRSMIPVAIQTPRDSNGGFKDMERRSMIPVAIQPPHPEPPRLKVRKSQKF</sequence>
<dbReference type="PaxDb" id="5141-EFNCRP00000008350"/>
<dbReference type="OrthoDB" id="4583846at2759"/>
<feature type="region of interest" description="Disordered" evidence="2">
    <location>
        <begin position="365"/>
        <end position="386"/>
    </location>
</feature>
<name>V5IL54_NEUCR</name>
<evidence type="ECO:0000313" key="3">
    <source>
        <dbReference type="EMBL" id="ESA42045.1"/>
    </source>
</evidence>
<keyword evidence="1" id="KW-0175">Coiled coil</keyword>
<feature type="compositionally biased region" description="Low complexity" evidence="2">
    <location>
        <begin position="63"/>
        <end position="73"/>
    </location>
</feature>
<dbReference type="EMBL" id="CM002242">
    <property type="protein sequence ID" value="ESA42044.1"/>
    <property type="molecule type" value="Genomic_DNA"/>
</dbReference>
<dbReference type="GeneID" id="3875725"/>
<dbReference type="KEGG" id="ncr:NCU08185"/>
<dbReference type="HOGENOM" id="CLU_715895_0_0_1"/>
<dbReference type="EMBL" id="CM002242">
    <property type="protein sequence ID" value="ESA42045.1"/>
    <property type="molecule type" value="Genomic_DNA"/>
</dbReference>
<feature type="region of interest" description="Disordered" evidence="2">
    <location>
        <begin position="338"/>
        <end position="357"/>
    </location>
</feature>
<dbReference type="RefSeq" id="XP_011395275.1">
    <property type="nucleotide sequence ID" value="XM_011396973.1"/>
</dbReference>
<dbReference type="VEuPathDB" id="FungiDB:NCU08185"/>
<keyword evidence="4" id="KW-1185">Reference proteome</keyword>
<evidence type="ECO:0000313" key="4">
    <source>
        <dbReference type="Proteomes" id="UP000001805"/>
    </source>
</evidence>
<dbReference type="AlphaFoldDB" id="V5IL54"/>
<proteinExistence type="predicted"/>
<protein>
    <submittedName>
        <fullName evidence="3">Uncharacterized protein</fullName>
    </submittedName>
</protein>
<reference evidence="3 4" key="1">
    <citation type="journal article" date="2003" name="Nature">
        <title>The genome sequence of the filamentous fungus Neurospora crassa.</title>
        <authorList>
            <person name="Galagan J.E."/>
            <person name="Calvo S.E."/>
            <person name="Borkovich K.A."/>
            <person name="Selker E.U."/>
            <person name="Read N.D."/>
            <person name="Jaffe D."/>
            <person name="FitzHugh W."/>
            <person name="Ma L.J."/>
            <person name="Smirnov S."/>
            <person name="Purcell S."/>
            <person name="Rehman B."/>
            <person name="Elkins T."/>
            <person name="Engels R."/>
            <person name="Wang S."/>
            <person name="Nielsen C.B."/>
            <person name="Butler J."/>
            <person name="Endrizzi M."/>
            <person name="Qui D."/>
            <person name="Ianakiev P."/>
            <person name="Bell-Pedersen D."/>
            <person name="Nelson M.A."/>
            <person name="Werner-Washburne M."/>
            <person name="Selitrennikoff C.P."/>
            <person name="Kinsey J.A."/>
            <person name="Braun E.L."/>
            <person name="Zelter A."/>
            <person name="Schulte U."/>
            <person name="Kothe G.O."/>
            <person name="Jedd G."/>
            <person name="Mewes W."/>
            <person name="Staben C."/>
            <person name="Marcotte E."/>
            <person name="Greenberg D."/>
            <person name="Roy A."/>
            <person name="Foley K."/>
            <person name="Naylor J."/>
            <person name="Stange-Thomann N."/>
            <person name="Barrett R."/>
            <person name="Gnerre S."/>
            <person name="Kamal M."/>
            <person name="Kamvysselis M."/>
            <person name="Mauceli E."/>
            <person name="Bielke C."/>
            <person name="Rudd S."/>
            <person name="Frishman D."/>
            <person name="Krystofova S."/>
            <person name="Rasmussen C."/>
            <person name="Metzenberg R.L."/>
            <person name="Perkins D.D."/>
            <person name="Kroken S."/>
            <person name="Cogoni C."/>
            <person name="Macino G."/>
            <person name="Catcheside D."/>
            <person name="Li W."/>
            <person name="Pratt R.J."/>
            <person name="Osmani S.A."/>
            <person name="DeSouza C.P."/>
            <person name="Glass L."/>
            <person name="Orbach M.J."/>
            <person name="Berglund J.A."/>
            <person name="Voelker R."/>
            <person name="Yarden O."/>
            <person name="Plamann M."/>
            <person name="Seiler S."/>
            <person name="Dunlap J."/>
            <person name="Radford A."/>
            <person name="Aramayo R."/>
            <person name="Natvig D.O."/>
            <person name="Alex L.A."/>
            <person name="Mannhaupt G."/>
            <person name="Ebbole D.J."/>
            <person name="Freitag M."/>
            <person name="Paulsen I."/>
            <person name="Sachs M.S."/>
            <person name="Lander E.S."/>
            <person name="Nusbaum C."/>
            <person name="Birren B."/>
        </authorList>
    </citation>
    <scope>NUCLEOTIDE SEQUENCE [LARGE SCALE GENOMIC DNA]</scope>
    <source>
        <strain evidence="4">ATCC 24698 / 74-OR23-1A / CBS 708.71 / DSM 1257 / FGSC 987</strain>
        <strain evidence="3">OR74A</strain>
    </source>
</reference>
<feature type="coiled-coil region" evidence="1">
    <location>
        <begin position="192"/>
        <end position="236"/>
    </location>
</feature>
<gene>
    <name evidence="3" type="ORF">NCU08185</name>
</gene>
<feature type="region of interest" description="Disordered" evidence="2">
    <location>
        <begin position="56"/>
        <end position="81"/>
    </location>
</feature>
<dbReference type="OMA" id="CMERERV"/>
<dbReference type="InParanoid" id="V5IL54"/>
<dbReference type="Proteomes" id="UP000001805">
    <property type="component" value="Chromosome 7, Linkage Group VII"/>
</dbReference>
<evidence type="ECO:0000256" key="2">
    <source>
        <dbReference type="SAM" id="MobiDB-lite"/>
    </source>
</evidence>
<reference evidence="3" key="2">
    <citation type="submission" date="2013-04" db="EMBL/GenBank/DDBJ databases">
        <title>The Genome Sequence of Neurospora crassa strain OR74A.</title>
        <authorList>
            <consortium name="The Broad Institute Genome Sequencing Platform"/>
            <person name="Galagan J."/>
            <person name="Henn M.R."/>
            <person name="Hood H."/>
            <person name="Radford A."/>
            <person name="Collins R.A."/>
            <person name="Walker B."/>
            <person name="Young S.K."/>
            <person name="Zeng Q."/>
            <person name="Gargeya S."/>
            <person name="Fitzgerald M."/>
            <person name="Haas B."/>
            <person name="Abouelleil A."/>
            <person name="Allen A.W."/>
            <person name="Alvarado L."/>
            <person name="Arachchi H.M."/>
            <person name="Berlin A."/>
            <person name="Chapman S.B."/>
            <person name="Chen Z."/>
            <person name="Gainer-Dewar J."/>
            <person name="Gnerre S."/>
            <person name="Goldberg J."/>
            <person name="Griggs A."/>
            <person name="Gujja S."/>
            <person name="Hansen M."/>
            <person name="Howarth C."/>
            <person name="Imamovic A."/>
            <person name="Ireland A."/>
            <person name="Larimer J.B."/>
            <person name="McCowan C."/>
            <person name="Murphy C."/>
            <person name="Pearson M.D."/>
            <person name="Poon T.W."/>
            <person name="Priest M."/>
            <person name="Roberts A."/>
            <person name="Saif S."/>
            <person name="Shea T.D."/>
            <person name="Sisk P."/>
            <person name="Shea T."/>
            <person name="Sykes S."/>
            <person name="Zucker J."/>
            <person name="Kodira C."/>
            <person name="Bowman B."/>
            <person name="Colot H."/>
            <person name="Ebbole D."/>
            <person name="Rasmussen C."/>
            <person name="Baker C."/>
            <person name="Kalkman E."/>
            <person name="Chen C.-H."/>
            <person name="Shi M."/>
            <person name="Mathur R."/>
            <person name="Lambreghts R."/>
            <person name="Collopy P."/>
            <person name="Mehra A."/>
            <person name="Schweredtfeger C."/>
            <person name="Hong C."/>
            <person name="Belden W."/>
            <person name="Glass N.L."/>
            <person name="Borkovich K."/>
            <person name="Dunlap J."/>
            <person name="Lander E."/>
            <person name="Wortman J."/>
            <person name="Nusbaum C."/>
            <person name="Sachs M."/>
            <person name="Birren B."/>
        </authorList>
    </citation>
    <scope>NUCLEOTIDE SEQUENCE</scope>
    <source>
        <strain evidence="3">OR74A</strain>
    </source>
</reference>
<organism evidence="3 4">
    <name type="scientific">Neurospora crassa (strain ATCC 24698 / 74-OR23-1A / CBS 708.71 / DSM 1257 / FGSC 987)</name>
    <dbReference type="NCBI Taxonomy" id="367110"/>
    <lineage>
        <taxon>Eukaryota</taxon>
        <taxon>Fungi</taxon>
        <taxon>Dikarya</taxon>
        <taxon>Ascomycota</taxon>
        <taxon>Pezizomycotina</taxon>
        <taxon>Sordariomycetes</taxon>
        <taxon>Sordariomycetidae</taxon>
        <taxon>Sordariales</taxon>
        <taxon>Sordariaceae</taxon>
        <taxon>Neurospora</taxon>
    </lineage>
</organism>
<evidence type="ECO:0000256" key="1">
    <source>
        <dbReference type="SAM" id="Coils"/>
    </source>
</evidence>
<dbReference type="RefSeq" id="XP_011395276.1">
    <property type="nucleotide sequence ID" value="XM_011396974.1"/>
</dbReference>
<accession>V5IL54</accession>